<dbReference type="Pfam" id="PF10135">
    <property type="entry name" value="Rod-binding"/>
    <property type="match status" value="1"/>
</dbReference>
<feature type="domain" description="Flagellar protein FlgJ N-terminal" evidence="1">
    <location>
        <begin position="39"/>
        <end position="87"/>
    </location>
</feature>
<sequence length="92" mass="10323">MIKNIGQAPVPVDIQKASQEKLKKTCQDFEAIFLTYMLKTMRASVSDSGMADKSHESDMLYSMHDEKLSEEMAGNGGMGLANMLFEQLMDRK</sequence>
<protein>
    <recommendedName>
        <fullName evidence="1">Flagellar protein FlgJ N-terminal domain-containing protein</fullName>
    </recommendedName>
</protein>
<dbReference type="AlphaFoldDB" id="E1YHN1"/>
<accession>E1YHN1</accession>
<reference evidence="2" key="1">
    <citation type="journal article" date="2011" name="Environ. Microbiol.">
        <title>Genomic insights into the metabolic potential of the polycyclic aromatic hydrocarbon degrading sulfate-reducing Deltaproteobacterium N47.</title>
        <authorList>
            <person name="Bergmann F."/>
            <person name="Selesi D."/>
            <person name="Weinmaier T."/>
            <person name="Tischler P."/>
            <person name="Rattei T."/>
            <person name="Meckenstock R.U."/>
        </authorList>
    </citation>
    <scope>NUCLEOTIDE SEQUENCE</scope>
</reference>
<dbReference type="InterPro" id="IPR019301">
    <property type="entry name" value="Flagellar_prot_FlgJ_N"/>
</dbReference>
<gene>
    <name evidence="2" type="ORF">N47_D29590</name>
</gene>
<evidence type="ECO:0000313" key="2">
    <source>
        <dbReference type="EMBL" id="CBX30150.1"/>
    </source>
</evidence>
<dbReference type="EMBL" id="FR695874">
    <property type="protein sequence ID" value="CBX30150.1"/>
    <property type="molecule type" value="Genomic_DNA"/>
</dbReference>
<proteinExistence type="predicted"/>
<evidence type="ECO:0000259" key="1">
    <source>
        <dbReference type="Pfam" id="PF10135"/>
    </source>
</evidence>
<organism evidence="2">
    <name type="scientific">uncultured Desulfobacterium sp</name>
    <dbReference type="NCBI Taxonomy" id="201089"/>
    <lineage>
        <taxon>Bacteria</taxon>
        <taxon>Pseudomonadati</taxon>
        <taxon>Thermodesulfobacteriota</taxon>
        <taxon>Desulfobacteria</taxon>
        <taxon>Desulfobacterales</taxon>
        <taxon>Desulfobacteriaceae</taxon>
        <taxon>Desulfobacterium</taxon>
        <taxon>environmental samples</taxon>
    </lineage>
</organism>
<name>E1YHN1_9BACT</name>